<gene>
    <name evidence="1" type="ORF">ACFSKU_00990</name>
</gene>
<keyword evidence="2" id="KW-1185">Reference proteome</keyword>
<comment type="caution">
    <text evidence="1">The sequence shown here is derived from an EMBL/GenBank/DDBJ whole genome shotgun (WGS) entry which is preliminary data.</text>
</comment>
<evidence type="ECO:0000313" key="2">
    <source>
        <dbReference type="Proteomes" id="UP001597369"/>
    </source>
</evidence>
<protein>
    <submittedName>
        <fullName evidence="1">Uncharacterized protein</fullName>
    </submittedName>
</protein>
<dbReference type="Proteomes" id="UP001597369">
    <property type="component" value="Unassembled WGS sequence"/>
</dbReference>
<dbReference type="RefSeq" id="WP_229959796.1">
    <property type="nucleotide sequence ID" value="NZ_JAJJWI010000006.1"/>
</dbReference>
<proteinExistence type="predicted"/>
<evidence type="ECO:0000313" key="1">
    <source>
        <dbReference type="EMBL" id="MFD2065443.1"/>
    </source>
</evidence>
<name>A0ABW4WTC5_9BACT</name>
<reference evidence="2" key="1">
    <citation type="journal article" date="2019" name="Int. J. Syst. Evol. Microbiol.">
        <title>The Global Catalogue of Microorganisms (GCM) 10K type strain sequencing project: providing services to taxonomists for standard genome sequencing and annotation.</title>
        <authorList>
            <consortium name="The Broad Institute Genomics Platform"/>
            <consortium name="The Broad Institute Genome Sequencing Center for Infectious Disease"/>
            <person name="Wu L."/>
            <person name="Ma J."/>
        </authorList>
    </citation>
    <scope>NUCLEOTIDE SEQUENCE [LARGE SCALE GENOMIC DNA]</scope>
    <source>
        <strain evidence="2">JCM 16545</strain>
    </source>
</reference>
<organism evidence="1 2">
    <name type="scientific">Pontibacter silvestris</name>
    <dbReference type="NCBI Taxonomy" id="2305183"/>
    <lineage>
        <taxon>Bacteria</taxon>
        <taxon>Pseudomonadati</taxon>
        <taxon>Bacteroidota</taxon>
        <taxon>Cytophagia</taxon>
        <taxon>Cytophagales</taxon>
        <taxon>Hymenobacteraceae</taxon>
        <taxon>Pontibacter</taxon>
    </lineage>
</organism>
<sequence length="111" mass="12842">MKIYVIYSIGLMLLAIISCRSLSEGGEGTAIQQNVNQRVRLVDDSQYGLRQHMDNQASEINRKRNIEEFDRNGPAMTPPERRPVLLPHAPVDSTRHNIYWPYNTRAWPYSN</sequence>
<accession>A0ABW4WTC5</accession>
<dbReference type="PROSITE" id="PS51257">
    <property type="entry name" value="PROKAR_LIPOPROTEIN"/>
    <property type="match status" value="1"/>
</dbReference>
<dbReference type="EMBL" id="JBHUHV010000002">
    <property type="protein sequence ID" value="MFD2065443.1"/>
    <property type="molecule type" value="Genomic_DNA"/>
</dbReference>